<evidence type="ECO:0000256" key="1">
    <source>
        <dbReference type="SAM" id="Phobius"/>
    </source>
</evidence>
<proteinExistence type="predicted"/>
<keyword evidence="1" id="KW-0472">Membrane</keyword>
<feature type="transmembrane region" description="Helical" evidence="1">
    <location>
        <begin position="133"/>
        <end position="154"/>
    </location>
</feature>
<dbReference type="Proteomes" id="UP000000709">
    <property type="component" value="Unassembled WGS sequence"/>
</dbReference>
<dbReference type="AlphaFoldDB" id="G3APL1"/>
<keyword evidence="3" id="KW-1185">Reference proteome</keyword>
<dbReference type="InParanoid" id="G3APL1"/>
<dbReference type="KEGG" id="spaa:SPAPADRAFT_152755"/>
<feature type="transmembrane region" description="Helical" evidence="1">
    <location>
        <begin position="201"/>
        <end position="224"/>
    </location>
</feature>
<dbReference type="HOGENOM" id="CLU_1031204_0_0_1"/>
<accession>G3APL1</accession>
<feature type="transmembrane region" description="Helical" evidence="1">
    <location>
        <begin position="161"/>
        <end position="181"/>
    </location>
</feature>
<keyword evidence="1" id="KW-1133">Transmembrane helix</keyword>
<organism evidence="3">
    <name type="scientific">Spathaspora passalidarum (strain NRRL Y-27907 / 11-Y1)</name>
    <dbReference type="NCBI Taxonomy" id="619300"/>
    <lineage>
        <taxon>Eukaryota</taxon>
        <taxon>Fungi</taxon>
        <taxon>Dikarya</taxon>
        <taxon>Ascomycota</taxon>
        <taxon>Saccharomycotina</taxon>
        <taxon>Pichiomycetes</taxon>
        <taxon>Debaryomycetaceae</taxon>
        <taxon>Spathaspora</taxon>
    </lineage>
</organism>
<protein>
    <submittedName>
        <fullName evidence="2">Uncharacterized protein</fullName>
    </submittedName>
</protein>
<evidence type="ECO:0000313" key="2">
    <source>
        <dbReference type="EMBL" id="EGW32182.1"/>
    </source>
</evidence>
<dbReference type="RefSeq" id="XP_007375458.1">
    <property type="nucleotide sequence ID" value="XM_007375396.1"/>
</dbReference>
<sequence>MESFDRTIESIQSILRTLSVSLSKSQLKQILMDINHNWFSYTTNQFSRSFNNGVIINWNYKQGPNIILSLLQVFSDEANYAFNEPFSSKYLETIKQMCDDPYKFNLSKLSHYDVCQLHKINSEGTLIYHFGTIYRYLVFILLGILMFEQMVAIFKFPISEVVFIKKIVLGVIQSVLLFFYYKWNVMNALLQDFLKINTIGILQMNHGIFILAIVCLQLTTYWVFQSELIRLRNTQKEFPVSANIRALQIWGLCAFAVCGVVPLIVLIFIY</sequence>
<reference evidence="2 3" key="1">
    <citation type="journal article" date="2011" name="Proc. Natl. Acad. Sci. U.S.A.">
        <title>Comparative genomics of xylose-fermenting fungi for enhanced biofuel production.</title>
        <authorList>
            <person name="Wohlbach D.J."/>
            <person name="Kuo A."/>
            <person name="Sato T.K."/>
            <person name="Potts K.M."/>
            <person name="Salamov A.A."/>
            <person name="LaButti K.M."/>
            <person name="Sun H."/>
            <person name="Clum A."/>
            <person name="Pangilinan J.L."/>
            <person name="Lindquist E.A."/>
            <person name="Lucas S."/>
            <person name="Lapidus A."/>
            <person name="Jin M."/>
            <person name="Gunawan C."/>
            <person name="Balan V."/>
            <person name="Dale B.E."/>
            <person name="Jeffries T.W."/>
            <person name="Zinkel R."/>
            <person name="Barry K.W."/>
            <person name="Grigoriev I.V."/>
            <person name="Gasch A.P."/>
        </authorList>
    </citation>
    <scope>NUCLEOTIDE SEQUENCE [LARGE SCALE GENOMIC DNA]</scope>
    <source>
        <strain evidence="3">NRRL Y-27907 / 11-Y1</strain>
    </source>
</reference>
<keyword evidence="1" id="KW-0812">Transmembrane</keyword>
<evidence type="ECO:0000313" key="3">
    <source>
        <dbReference type="Proteomes" id="UP000000709"/>
    </source>
</evidence>
<name>G3APL1_SPAPN</name>
<dbReference type="GeneID" id="18870935"/>
<gene>
    <name evidence="2" type="ORF">SPAPADRAFT_152755</name>
</gene>
<feature type="transmembrane region" description="Helical" evidence="1">
    <location>
        <begin position="245"/>
        <end position="269"/>
    </location>
</feature>
<dbReference type="EMBL" id="GL996502">
    <property type="protein sequence ID" value="EGW32182.1"/>
    <property type="molecule type" value="Genomic_DNA"/>
</dbReference>